<proteinExistence type="predicted"/>
<name>A0A521F3W5_9FLAO</name>
<dbReference type="Pfam" id="PF01476">
    <property type="entry name" value="LysM"/>
    <property type="match status" value="1"/>
</dbReference>
<dbReference type="AlphaFoldDB" id="A0A521F3W5"/>
<gene>
    <name evidence="2" type="ORF">SAMN06265171_111100</name>
</gene>
<feature type="domain" description="LysM" evidence="1">
    <location>
        <begin position="8"/>
        <end position="30"/>
    </location>
</feature>
<dbReference type="RefSeq" id="WP_142719444.1">
    <property type="nucleotide sequence ID" value="NZ_FXTC01000011.1"/>
</dbReference>
<reference evidence="2 3" key="1">
    <citation type="submission" date="2017-05" db="EMBL/GenBank/DDBJ databases">
        <authorList>
            <person name="Varghese N."/>
            <person name="Submissions S."/>
        </authorList>
    </citation>
    <scope>NUCLEOTIDE SEQUENCE [LARGE SCALE GENOMIC DNA]</scope>
    <source>
        <strain evidence="2 3">DSM 29371</strain>
    </source>
</reference>
<protein>
    <submittedName>
        <fullName evidence="2">YheO-like PAS domain-containing protein</fullName>
    </submittedName>
</protein>
<evidence type="ECO:0000259" key="1">
    <source>
        <dbReference type="Pfam" id="PF01476"/>
    </source>
</evidence>
<evidence type="ECO:0000313" key="2">
    <source>
        <dbReference type="EMBL" id="SMO90873.1"/>
    </source>
</evidence>
<dbReference type="EMBL" id="FXTC01000011">
    <property type="protein sequence ID" value="SMO90873.1"/>
    <property type="molecule type" value="Genomic_DNA"/>
</dbReference>
<sequence>MEIDFLQYKVRNGDTLTSIASRLGMTGEELKLFHNSHCQKMDKVWFENLNEVKNIYVPTNFKTETQKEQERKNSFPSTFSESFLATTYSVNETFESPFQPSVTIDYIIELALDKNKSTDQYILSYSQNDFKSNGNTPDDKVSSLSIACMKSIMPLEFIVNNKGQITGFADHKKITDTFTCQRKDLEEFYVGEVTQNYMDSFERSISDETVFLKQLQSTLLFQTLLPKIDWFQRKKNWKEPFYFLQNSFSVQCELNIEQLNDDENSVLTILNGKITELCTPQEIMRGIKFKDSAAEPAQGNIILEYTTHTKNKNLLQAKASVLLSHEEELIHQHHINITQGSI</sequence>
<dbReference type="CDD" id="cd00118">
    <property type="entry name" value="LysM"/>
    <property type="match status" value="1"/>
</dbReference>
<dbReference type="InterPro" id="IPR018392">
    <property type="entry name" value="LysM"/>
</dbReference>
<keyword evidence="3" id="KW-1185">Reference proteome</keyword>
<evidence type="ECO:0000313" key="3">
    <source>
        <dbReference type="Proteomes" id="UP000316916"/>
    </source>
</evidence>
<accession>A0A521F3W5</accession>
<dbReference type="Proteomes" id="UP000316916">
    <property type="component" value="Unassembled WGS sequence"/>
</dbReference>
<organism evidence="2 3">
    <name type="scientific">Chryseobacterium rhizoplanae</name>
    <dbReference type="NCBI Taxonomy" id="1609531"/>
    <lineage>
        <taxon>Bacteria</taxon>
        <taxon>Pseudomonadati</taxon>
        <taxon>Bacteroidota</taxon>
        <taxon>Flavobacteriia</taxon>
        <taxon>Flavobacteriales</taxon>
        <taxon>Weeksellaceae</taxon>
        <taxon>Chryseobacterium group</taxon>
        <taxon>Chryseobacterium</taxon>
    </lineage>
</organism>